<evidence type="ECO:0000313" key="2">
    <source>
        <dbReference type="Proteomes" id="UP000321617"/>
    </source>
</evidence>
<name>A0A562V546_9ACTN</name>
<organism evidence="1 2">
    <name type="scientific">Stackebrandtia albiflava</name>
    <dbReference type="NCBI Taxonomy" id="406432"/>
    <lineage>
        <taxon>Bacteria</taxon>
        <taxon>Bacillati</taxon>
        <taxon>Actinomycetota</taxon>
        <taxon>Actinomycetes</taxon>
        <taxon>Glycomycetales</taxon>
        <taxon>Glycomycetaceae</taxon>
        <taxon>Stackebrandtia</taxon>
    </lineage>
</organism>
<keyword evidence="2" id="KW-1185">Reference proteome</keyword>
<gene>
    <name evidence="1" type="ORF">LX16_3719</name>
</gene>
<reference evidence="1 2" key="1">
    <citation type="journal article" date="2013" name="Stand. Genomic Sci.">
        <title>Genomic Encyclopedia of Type Strains, Phase I: The one thousand microbial genomes (KMG-I) project.</title>
        <authorList>
            <person name="Kyrpides N.C."/>
            <person name="Woyke T."/>
            <person name="Eisen J.A."/>
            <person name="Garrity G."/>
            <person name="Lilburn T.G."/>
            <person name="Beck B.J."/>
            <person name="Whitman W.B."/>
            <person name="Hugenholtz P."/>
            <person name="Klenk H.P."/>
        </authorList>
    </citation>
    <scope>NUCLEOTIDE SEQUENCE [LARGE SCALE GENOMIC DNA]</scope>
    <source>
        <strain evidence="1 2">DSM 45044</strain>
    </source>
</reference>
<sequence>MSAIGSPAVGIEPPALFDDPHAERVRDMQRLLQMVGDGTPALMERWDRERP</sequence>
<evidence type="ECO:0000313" key="1">
    <source>
        <dbReference type="EMBL" id="TWJ12952.1"/>
    </source>
</evidence>
<comment type="caution">
    <text evidence="1">The sequence shown here is derived from an EMBL/GenBank/DDBJ whole genome shotgun (WGS) entry which is preliminary data.</text>
</comment>
<accession>A0A562V546</accession>
<proteinExistence type="predicted"/>
<dbReference type="AlphaFoldDB" id="A0A562V546"/>
<dbReference type="Proteomes" id="UP000321617">
    <property type="component" value="Unassembled WGS sequence"/>
</dbReference>
<protein>
    <submittedName>
        <fullName evidence="1">Uncharacterized protein</fullName>
    </submittedName>
</protein>
<dbReference type="EMBL" id="VLLL01000006">
    <property type="protein sequence ID" value="TWJ12952.1"/>
    <property type="molecule type" value="Genomic_DNA"/>
</dbReference>